<dbReference type="EMBL" id="LJOY01000031">
    <property type="protein sequence ID" value="OBQ25337.1"/>
    <property type="molecule type" value="Genomic_DNA"/>
</dbReference>
<comment type="caution">
    <text evidence="2">The sequence shown here is derived from an EMBL/GenBank/DDBJ whole genome shotgun (WGS) entry which is preliminary data.</text>
</comment>
<evidence type="ECO:0000256" key="1">
    <source>
        <dbReference type="SAM" id="Phobius"/>
    </source>
</evidence>
<sequence length="136" mass="16011">MDKPEKPEIAAEELSLDPAFAQQVQKLHRLTVYGRWLFAGCLWLIIAPFCLWDLWAEIYLLQQYFTWVGLRYALIFHPLSTLGLSLCIGMTTSVLVWQSRNIIWGLPLPEQENLQKQLYRIRQQGPSHPLWKWVCQ</sequence>
<evidence type="ECO:0000313" key="2">
    <source>
        <dbReference type="EMBL" id="OBQ25337.1"/>
    </source>
</evidence>
<protein>
    <submittedName>
        <fullName evidence="2">Uncharacterized protein</fullName>
    </submittedName>
</protein>
<keyword evidence="1" id="KW-1133">Transmembrane helix</keyword>
<keyword evidence="1" id="KW-0472">Membrane</keyword>
<dbReference type="STRING" id="1803587.GCA_001593825_00953"/>
<proteinExistence type="predicted"/>
<dbReference type="PATRIC" id="fig|1710894.3.peg.4199"/>
<accession>A0A1B7VWN5</accession>
<feature type="transmembrane region" description="Helical" evidence="1">
    <location>
        <begin position="75"/>
        <end position="97"/>
    </location>
</feature>
<keyword evidence="1" id="KW-0812">Transmembrane</keyword>
<organism evidence="2 3">
    <name type="scientific">Aphanizomenon flos-aquae LD13</name>
    <dbReference type="NCBI Taxonomy" id="1710894"/>
    <lineage>
        <taxon>Bacteria</taxon>
        <taxon>Bacillati</taxon>
        <taxon>Cyanobacteriota</taxon>
        <taxon>Cyanophyceae</taxon>
        <taxon>Nostocales</taxon>
        <taxon>Aphanizomenonaceae</taxon>
        <taxon>Aphanizomenon</taxon>
    </lineage>
</organism>
<dbReference type="Proteomes" id="UP000092382">
    <property type="component" value="Unassembled WGS sequence"/>
</dbReference>
<name>A0A1B7VWN5_APHFL</name>
<gene>
    <name evidence="2" type="ORF">AN481_10615</name>
</gene>
<evidence type="ECO:0000313" key="3">
    <source>
        <dbReference type="Proteomes" id="UP000092382"/>
    </source>
</evidence>
<reference evidence="2 3" key="1">
    <citation type="submission" date="2015-09" db="EMBL/GenBank/DDBJ databases">
        <title>Whole genome shotgun sequence assembly of Aphanizomenon flos-aquae UKL13.</title>
        <authorList>
            <person name="Driscoll C."/>
        </authorList>
    </citation>
    <scope>NUCLEOTIDE SEQUENCE [LARGE SCALE GENOMIC DNA]</scope>
    <source>
        <strain evidence="2">MDT13</strain>
    </source>
</reference>
<dbReference type="AlphaFoldDB" id="A0A1B7VWN5"/>
<feature type="transmembrane region" description="Helical" evidence="1">
    <location>
        <begin position="36"/>
        <end position="55"/>
    </location>
</feature>